<keyword evidence="3" id="KW-1185">Reference proteome</keyword>
<evidence type="ECO:0000313" key="2">
    <source>
        <dbReference type="EMBL" id="KAK4206675.1"/>
    </source>
</evidence>
<dbReference type="GO" id="GO:0008408">
    <property type="term" value="F:3'-5' exonuclease activity"/>
    <property type="evidence" value="ECO:0007669"/>
    <property type="project" value="InterPro"/>
</dbReference>
<dbReference type="InterPro" id="IPR002562">
    <property type="entry name" value="3'-5'_exonuclease_dom"/>
</dbReference>
<dbReference type="GO" id="GO:0006139">
    <property type="term" value="P:nucleobase-containing compound metabolic process"/>
    <property type="evidence" value="ECO:0007669"/>
    <property type="project" value="InterPro"/>
</dbReference>
<dbReference type="InterPro" id="IPR012337">
    <property type="entry name" value="RNaseH-like_sf"/>
</dbReference>
<proteinExistence type="predicted"/>
<protein>
    <submittedName>
        <fullName evidence="2">Ribonuclease H-like domain-containing protein</fullName>
    </submittedName>
</protein>
<name>A0AAN6XW65_9PEZI</name>
<dbReference type="GO" id="GO:0003676">
    <property type="term" value="F:nucleic acid binding"/>
    <property type="evidence" value="ECO:0007669"/>
    <property type="project" value="InterPro"/>
</dbReference>
<gene>
    <name evidence="2" type="ORF">QBC37DRAFT_458115</name>
</gene>
<dbReference type="SUPFAM" id="SSF53098">
    <property type="entry name" value="Ribonuclease H-like"/>
    <property type="match status" value="1"/>
</dbReference>
<dbReference type="PANTHER" id="PTHR43040:SF1">
    <property type="entry name" value="RIBONUCLEASE D"/>
    <property type="match status" value="1"/>
</dbReference>
<reference evidence="2" key="1">
    <citation type="journal article" date="2023" name="Mol. Phylogenet. Evol.">
        <title>Genome-scale phylogeny and comparative genomics of the fungal order Sordariales.</title>
        <authorList>
            <person name="Hensen N."/>
            <person name="Bonometti L."/>
            <person name="Westerberg I."/>
            <person name="Brannstrom I.O."/>
            <person name="Guillou S."/>
            <person name="Cros-Aarteil S."/>
            <person name="Calhoun S."/>
            <person name="Haridas S."/>
            <person name="Kuo A."/>
            <person name="Mondo S."/>
            <person name="Pangilinan J."/>
            <person name="Riley R."/>
            <person name="LaButti K."/>
            <person name="Andreopoulos B."/>
            <person name="Lipzen A."/>
            <person name="Chen C."/>
            <person name="Yan M."/>
            <person name="Daum C."/>
            <person name="Ng V."/>
            <person name="Clum A."/>
            <person name="Steindorff A."/>
            <person name="Ohm R.A."/>
            <person name="Martin F."/>
            <person name="Silar P."/>
            <person name="Natvig D.O."/>
            <person name="Lalanne C."/>
            <person name="Gautier V."/>
            <person name="Ament-Velasquez S.L."/>
            <person name="Kruys A."/>
            <person name="Hutchinson M.I."/>
            <person name="Powell A.J."/>
            <person name="Barry K."/>
            <person name="Miller A.N."/>
            <person name="Grigoriev I.V."/>
            <person name="Debuchy R."/>
            <person name="Gladieux P."/>
            <person name="Hiltunen Thoren M."/>
            <person name="Johannesson H."/>
        </authorList>
    </citation>
    <scope>NUCLEOTIDE SEQUENCE</scope>
    <source>
        <strain evidence="2">PSN293</strain>
    </source>
</reference>
<sequence>MADSVVTRAASTSEDEALVKSPGNINFDDASAVDMVDTVPALSMLLDTLGGLPTQPPSLYLDLEGENLSRHGSVSILQLYILPTNHTYLLDVHTLRDAAFSTPGANGQTLKNILESDAIPKVFFDVRNDSDALYSHFSISLAGVQDLQLMELATRTFSRKHVNGLSKCIERDAHLSSAERLAWKAVKDAGVKLFAPEHGGSYTVFNKRPLSNDIILYCAQDVQLLPRLWSYYRRRITPEWTRRVHEVSKERVALSQMASFNGEGRHMAVAPAGWY</sequence>
<accession>A0AAN6XW65</accession>
<dbReference type="InterPro" id="IPR036397">
    <property type="entry name" value="RNaseH_sf"/>
</dbReference>
<dbReference type="PANTHER" id="PTHR43040">
    <property type="entry name" value="RIBONUCLEASE D"/>
    <property type="match status" value="1"/>
</dbReference>
<evidence type="ECO:0000313" key="3">
    <source>
        <dbReference type="Proteomes" id="UP001301769"/>
    </source>
</evidence>
<dbReference type="AlphaFoldDB" id="A0AAN6XW65"/>
<evidence type="ECO:0000259" key="1">
    <source>
        <dbReference type="SMART" id="SM00474"/>
    </source>
</evidence>
<reference evidence="2" key="2">
    <citation type="submission" date="2023-05" db="EMBL/GenBank/DDBJ databases">
        <authorList>
            <consortium name="Lawrence Berkeley National Laboratory"/>
            <person name="Steindorff A."/>
            <person name="Hensen N."/>
            <person name="Bonometti L."/>
            <person name="Westerberg I."/>
            <person name="Brannstrom I.O."/>
            <person name="Guillou S."/>
            <person name="Cros-Aarteil S."/>
            <person name="Calhoun S."/>
            <person name="Haridas S."/>
            <person name="Kuo A."/>
            <person name="Mondo S."/>
            <person name="Pangilinan J."/>
            <person name="Riley R."/>
            <person name="Labutti K."/>
            <person name="Andreopoulos B."/>
            <person name="Lipzen A."/>
            <person name="Chen C."/>
            <person name="Yanf M."/>
            <person name="Daum C."/>
            <person name="Ng V."/>
            <person name="Clum A."/>
            <person name="Ohm R."/>
            <person name="Martin F."/>
            <person name="Silar P."/>
            <person name="Natvig D."/>
            <person name="Lalanne C."/>
            <person name="Gautier V."/>
            <person name="Ament-Velasquez S.L."/>
            <person name="Kruys A."/>
            <person name="Hutchinson M.I."/>
            <person name="Powell A.J."/>
            <person name="Barry K."/>
            <person name="Miller A.N."/>
            <person name="Grigoriev I.V."/>
            <person name="Debuchy R."/>
            <person name="Gladieux P."/>
            <person name="Thoren M.H."/>
            <person name="Johannesson H."/>
        </authorList>
    </citation>
    <scope>NUCLEOTIDE SEQUENCE</scope>
    <source>
        <strain evidence="2">PSN293</strain>
    </source>
</reference>
<dbReference type="Gene3D" id="3.30.420.10">
    <property type="entry name" value="Ribonuclease H-like superfamily/Ribonuclease H"/>
    <property type="match status" value="1"/>
</dbReference>
<dbReference type="SMART" id="SM00474">
    <property type="entry name" value="35EXOc"/>
    <property type="match status" value="1"/>
</dbReference>
<feature type="domain" description="3'-5' exonuclease" evidence="1">
    <location>
        <begin position="33"/>
        <end position="237"/>
    </location>
</feature>
<dbReference type="Proteomes" id="UP001301769">
    <property type="component" value="Unassembled WGS sequence"/>
</dbReference>
<dbReference type="Pfam" id="PF01612">
    <property type="entry name" value="DNA_pol_A_exo1"/>
    <property type="match status" value="1"/>
</dbReference>
<organism evidence="2 3">
    <name type="scientific">Rhypophila decipiens</name>
    <dbReference type="NCBI Taxonomy" id="261697"/>
    <lineage>
        <taxon>Eukaryota</taxon>
        <taxon>Fungi</taxon>
        <taxon>Dikarya</taxon>
        <taxon>Ascomycota</taxon>
        <taxon>Pezizomycotina</taxon>
        <taxon>Sordariomycetes</taxon>
        <taxon>Sordariomycetidae</taxon>
        <taxon>Sordariales</taxon>
        <taxon>Naviculisporaceae</taxon>
        <taxon>Rhypophila</taxon>
    </lineage>
</organism>
<dbReference type="EMBL" id="MU858368">
    <property type="protein sequence ID" value="KAK4206675.1"/>
    <property type="molecule type" value="Genomic_DNA"/>
</dbReference>
<comment type="caution">
    <text evidence="2">The sequence shown here is derived from an EMBL/GenBank/DDBJ whole genome shotgun (WGS) entry which is preliminary data.</text>
</comment>